<comment type="caution">
    <text evidence="3">The sequence shown here is derived from an EMBL/GenBank/DDBJ whole genome shotgun (WGS) entry which is preliminary data.</text>
</comment>
<gene>
    <name evidence="3" type="ORF">HK099_005207</name>
</gene>
<feature type="region of interest" description="Disordered" evidence="1">
    <location>
        <begin position="303"/>
        <end position="328"/>
    </location>
</feature>
<keyword evidence="2" id="KW-1133">Transmembrane helix</keyword>
<dbReference type="AlphaFoldDB" id="A0AAD5XXQ7"/>
<accession>A0AAD5XXQ7</accession>
<keyword evidence="2" id="KW-0812">Transmembrane</keyword>
<protein>
    <submittedName>
        <fullName evidence="3">Uncharacterized protein</fullName>
    </submittedName>
</protein>
<reference evidence="3" key="1">
    <citation type="submission" date="2020-05" db="EMBL/GenBank/DDBJ databases">
        <title>Phylogenomic resolution of chytrid fungi.</title>
        <authorList>
            <person name="Stajich J.E."/>
            <person name="Amses K."/>
            <person name="Simmons R."/>
            <person name="Seto K."/>
            <person name="Myers J."/>
            <person name="Bonds A."/>
            <person name="Quandt C.A."/>
            <person name="Barry K."/>
            <person name="Liu P."/>
            <person name="Grigoriev I."/>
            <person name="Longcore J.E."/>
            <person name="James T.Y."/>
        </authorList>
    </citation>
    <scope>NUCLEOTIDE SEQUENCE</scope>
    <source>
        <strain evidence="3">JEL0476</strain>
    </source>
</reference>
<proteinExistence type="predicted"/>
<evidence type="ECO:0000256" key="2">
    <source>
        <dbReference type="SAM" id="Phobius"/>
    </source>
</evidence>
<dbReference type="EMBL" id="JADGJW010000398">
    <property type="protein sequence ID" value="KAJ3218063.1"/>
    <property type="molecule type" value="Genomic_DNA"/>
</dbReference>
<sequence length="328" mass="36522">MSTQEGVGACTCTCGEIIQQPIFIDALICTDATLSGCSDRFAPLFCSRAVFSSAPLPPLITTTETTAQTTAATPSIKTVTITNSLVQTTEPSFNEITKNNNTVDNANITSSQNNSNFGLFAGVSFFAILILVLILSLLRLKLKKKENLKSKNLDQVINDSMHHYKNSNSSLGKKSTVTPAIIPTANIINRSNFHNSNIQTLGRAPTGPSFHAPRRGVTLMSSNSDSNNRNTLSPTPMETMCRNESYSGVPLLDDRFNFVQQIYDPMYPSNTNFVDQNYMYQNYNQPQYYSQDLNFNPQYFPKEYDPQNDDKYSPKFYVANPTVEEEDK</sequence>
<evidence type="ECO:0000313" key="4">
    <source>
        <dbReference type="Proteomes" id="UP001211065"/>
    </source>
</evidence>
<evidence type="ECO:0000313" key="3">
    <source>
        <dbReference type="EMBL" id="KAJ3218063.1"/>
    </source>
</evidence>
<feature type="compositionally biased region" description="Basic and acidic residues" evidence="1">
    <location>
        <begin position="303"/>
        <end position="313"/>
    </location>
</feature>
<organism evidence="3 4">
    <name type="scientific">Clydaea vesicula</name>
    <dbReference type="NCBI Taxonomy" id="447962"/>
    <lineage>
        <taxon>Eukaryota</taxon>
        <taxon>Fungi</taxon>
        <taxon>Fungi incertae sedis</taxon>
        <taxon>Chytridiomycota</taxon>
        <taxon>Chytridiomycota incertae sedis</taxon>
        <taxon>Chytridiomycetes</taxon>
        <taxon>Lobulomycetales</taxon>
        <taxon>Lobulomycetaceae</taxon>
        <taxon>Clydaea</taxon>
    </lineage>
</organism>
<name>A0AAD5XXQ7_9FUNG</name>
<evidence type="ECO:0000256" key="1">
    <source>
        <dbReference type="SAM" id="MobiDB-lite"/>
    </source>
</evidence>
<dbReference type="Proteomes" id="UP001211065">
    <property type="component" value="Unassembled WGS sequence"/>
</dbReference>
<keyword evidence="2" id="KW-0472">Membrane</keyword>
<feature type="transmembrane region" description="Helical" evidence="2">
    <location>
        <begin position="117"/>
        <end position="140"/>
    </location>
</feature>
<keyword evidence="4" id="KW-1185">Reference proteome</keyword>